<feature type="compositionally biased region" description="Basic and acidic residues" evidence="1">
    <location>
        <begin position="362"/>
        <end position="371"/>
    </location>
</feature>
<proteinExistence type="predicted"/>
<evidence type="ECO:0000256" key="1">
    <source>
        <dbReference type="SAM" id="MobiDB-lite"/>
    </source>
</evidence>
<feature type="compositionally biased region" description="Basic residues" evidence="1">
    <location>
        <begin position="131"/>
        <end position="140"/>
    </location>
</feature>
<reference evidence="2" key="1">
    <citation type="submission" date="2014-01" db="EMBL/GenBank/DDBJ databases">
        <title>The genome of the white-rot fungus Pycnoporus cinnabarinus: a basidiomycete model with a versatile arsenal for lignocellulosic biomass breakdown.</title>
        <authorList>
            <person name="Levasseur A."/>
            <person name="Lomascolo A."/>
            <person name="Ruiz-Duenas F.J."/>
            <person name="Uzan E."/>
            <person name="Piumi F."/>
            <person name="Kues U."/>
            <person name="Ram A.F.J."/>
            <person name="Murat C."/>
            <person name="Haon M."/>
            <person name="Benoit I."/>
            <person name="Arfi Y."/>
            <person name="Chevret D."/>
            <person name="Drula E."/>
            <person name="Kwon M.J."/>
            <person name="Gouret P."/>
            <person name="Lesage-Meessen L."/>
            <person name="Lombard V."/>
            <person name="Mariette J."/>
            <person name="Noirot C."/>
            <person name="Park J."/>
            <person name="Patyshakuliyeva A."/>
            <person name="Wieneger R.A.B."/>
            <person name="Wosten H.A.B."/>
            <person name="Martin F."/>
            <person name="Coutinho P.M."/>
            <person name="de Vries R."/>
            <person name="Martinez A.T."/>
            <person name="Klopp C."/>
            <person name="Pontarotti P."/>
            <person name="Henrissat B."/>
            <person name="Record E."/>
        </authorList>
    </citation>
    <scope>NUCLEOTIDE SEQUENCE [LARGE SCALE GENOMIC DNA]</scope>
    <source>
        <strain evidence="2">BRFM137</strain>
    </source>
</reference>
<gene>
    <name evidence="2" type="ORF">BN946_scf184748.g32</name>
</gene>
<feature type="region of interest" description="Disordered" evidence="1">
    <location>
        <begin position="1"/>
        <end position="38"/>
    </location>
</feature>
<sequence length="530" mass="57941">MEPEPPTTPVRGRTIARYPANLSKGEPGRVPLHRRGTSKTLETMEDLLRDHGYKETRVYTPEAERLQSLADEQKKQRGTWRIKDLLSGWITGPELTEASNGEAGSNGPEASQPSTSHPSSARCTSPDSPLGHKRAPHQRRTAQPSPSSPSHSASSATLSSMLSGNSDGRTVSYQHAQRRIHHHLPDLQQQPSSTSLRTYAQVSAARGYLRHMASAPNMPKRDATPARQTSIDRLSSLLNPPEPPVPSSWLETVAKAVRKSADLGAHVGGPLSRPASRQSMRPQRATKENKFALANQLARPAHPHGRSVSGLPPGSALYMQRSQTAPGAVSTAHVVCRSAPGSRSTSRVGERNGPSGSVRAAPRKDRYDKTRRGSRGANADRVPSLAATRVENDGWDMQWVDGQRVPLLLGLDERSHEAEDVEYDDDEDDGELDLARLLVPARRQYSIQSLRRHLHNSHTPQPASLDMSRVWEDEEGVPTRGRHRRSETEDADGYPFGWGSGAPSFGRTDSKRRRGLPGAWSGLAGNSNRS</sequence>
<feature type="compositionally biased region" description="Low complexity" evidence="1">
    <location>
        <begin position="148"/>
        <end position="166"/>
    </location>
</feature>
<evidence type="ECO:0000313" key="3">
    <source>
        <dbReference type="Proteomes" id="UP000029665"/>
    </source>
</evidence>
<dbReference type="OrthoDB" id="2536714at2759"/>
<feature type="region of interest" description="Disordered" evidence="1">
    <location>
        <begin position="86"/>
        <end position="247"/>
    </location>
</feature>
<keyword evidence="3" id="KW-1185">Reference proteome</keyword>
<name>A0A060SEB8_PYCCI</name>
<feature type="compositionally biased region" description="Polar residues" evidence="1">
    <location>
        <begin position="187"/>
        <end position="201"/>
    </location>
</feature>
<feature type="region of interest" description="Disordered" evidence="1">
    <location>
        <begin position="329"/>
        <end position="383"/>
    </location>
</feature>
<dbReference type="Proteomes" id="UP000029665">
    <property type="component" value="Unassembled WGS sequence"/>
</dbReference>
<comment type="caution">
    <text evidence="2">The sequence shown here is derived from an EMBL/GenBank/DDBJ whole genome shotgun (WGS) entry which is preliminary data.</text>
</comment>
<evidence type="ECO:0000313" key="2">
    <source>
        <dbReference type="EMBL" id="CDO70634.1"/>
    </source>
</evidence>
<feature type="region of interest" description="Disordered" evidence="1">
    <location>
        <begin position="454"/>
        <end position="530"/>
    </location>
</feature>
<organism evidence="2 3">
    <name type="scientific">Pycnoporus cinnabarinus</name>
    <name type="common">Cinnabar-red polypore</name>
    <name type="synonym">Trametes cinnabarina</name>
    <dbReference type="NCBI Taxonomy" id="5643"/>
    <lineage>
        <taxon>Eukaryota</taxon>
        <taxon>Fungi</taxon>
        <taxon>Dikarya</taxon>
        <taxon>Basidiomycota</taxon>
        <taxon>Agaricomycotina</taxon>
        <taxon>Agaricomycetes</taxon>
        <taxon>Polyporales</taxon>
        <taxon>Polyporaceae</taxon>
        <taxon>Trametes</taxon>
    </lineage>
</organism>
<feature type="compositionally biased region" description="Polar residues" evidence="1">
    <location>
        <begin position="226"/>
        <end position="238"/>
    </location>
</feature>
<protein>
    <submittedName>
        <fullName evidence="2">Uncharacterized protein</fullName>
    </submittedName>
</protein>
<dbReference type="EMBL" id="CCBP010000088">
    <property type="protein sequence ID" value="CDO70634.1"/>
    <property type="molecule type" value="Genomic_DNA"/>
</dbReference>
<dbReference type="HOGENOM" id="CLU_027666_0_0_1"/>
<dbReference type="AlphaFoldDB" id="A0A060SEB8"/>
<feature type="compositionally biased region" description="Polar residues" evidence="1">
    <location>
        <begin position="97"/>
        <end position="127"/>
    </location>
</feature>
<dbReference type="OMA" id="HMASVAN"/>
<accession>A0A060SEB8</accession>
<feature type="region of interest" description="Disordered" evidence="1">
    <location>
        <begin position="264"/>
        <end position="288"/>
    </location>
</feature>